<reference evidence="3" key="1">
    <citation type="journal article" date="2015" name="PLoS Negl. Trop. Dis.">
        <title>Deep Sequencing Analysis of the Ixodes ricinus Haemocytome.</title>
        <authorList>
            <person name="Kotsyfakis M."/>
            <person name="Kopacek P."/>
            <person name="Franta Z."/>
            <person name="Pedra J.H."/>
            <person name="Ribeiro J.M."/>
        </authorList>
    </citation>
    <scope>NUCLEOTIDE SEQUENCE</scope>
</reference>
<accession>A0A090XAP2</accession>
<proteinExistence type="evidence at transcript level"/>
<feature type="chain" id="PRO_5001867020" evidence="2">
    <location>
        <begin position="21"/>
        <end position="93"/>
    </location>
</feature>
<evidence type="ECO:0000256" key="2">
    <source>
        <dbReference type="SAM" id="SignalP"/>
    </source>
</evidence>
<sequence length="93" mass="10274">MLSVWVLALCLLISGRISEGNKEQKSSEDAQLDGRTSTTSLSGPIFSYFETDTGLEKYQDAWKDTIQQKLIMSSAQMGTLQKTLLNGTVDSHE</sequence>
<evidence type="ECO:0000256" key="1">
    <source>
        <dbReference type="SAM" id="MobiDB-lite"/>
    </source>
</evidence>
<feature type="region of interest" description="Disordered" evidence="1">
    <location>
        <begin position="20"/>
        <end position="42"/>
    </location>
</feature>
<dbReference type="AlphaFoldDB" id="A0A090XAP2"/>
<feature type="signal peptide" evidence="2">
    <location>
        <begin position="1"/>
        <end position="20"/>
    </location>
</feature>
<dbReference type="EMBL" id="GBIH01001541">
    <property type="protein sequence ID" value="JAC93169.1"/>
    <property type="molecule type" value="mRNA"/>
</dbReference>
<name>A0A090XAP2_IXORI</name>
<evidence type="ECO:0000313" key="3">
    <source>
        <dbReference type="EMBL" id="JAC93169.1"/>
    </source>
</evidence>
<protein>
    <submittedName>
        <fullName evidence="3">Putative lipocalin</fullName>
    </submittedName>
</protein>
<keyword evidence="2" id="KW-0732">Signal</keyword>
<organism evidence="3">
    <name type="scientific">Ixodes ricinus</name>
    <name type="common">Common tick</name>
    <name type="synonym">Acarus ricinus</name>
    <dbReference type="NCBI Taxonomy" id="34613"/>
    <lineage>
        <taxon>Eukaryota</taxon>
        <taxon>Metazoa</taxon>
        <taxon>Ecdysozoa</taxon>
        <taxon>Arthropoda</taxon>
        <taxon>Chelicerata</taxon>
        <taxon>Arachnida</taxon>
        <taxon>Acari</taxon>
        <taxon>Parasitiformes</taxon>
        <taxon>Ixodida</taxon>
        <taxon>Ixodoidea</taxon>
        <taxon>Ixodidae</taxon>
        <taxon>Ixodinae</taxon>
        <taxon>Ixodes</taxon>
    </lineage>
</organism>